<dbReference type="GO" id="GO:0016813">
    <property type="term" value="F:hydrolase activity, acting on carbon-nitrogen (but not peptide) bonds, in linear amidines"/>
    <property type="evidence" value="ECO:0007669"/>
    <property type="project" value="InterPro"/>
</dbReference>
<dbReference type="Proteomes" id="UP000602050">
    <property type="component" value="Unassembled WGS sequence"/>
</dbReference>
<evidence type="ECO:0000259" key="4">
    <source>
        <dbReference type="Pfam" id="PF07687"/>
    </source>
</evidence>
<comment type="caution">
    <text evidence="5">The sequence shown here is derived from an EMBL/GenBank/DDBJ whole genome shotgun (WGS) entry which is preliminary data.</text>
</comment>
<dbReference type="AlphaFoldDB" id="A0A8J2ZRH0"/>
<dbReference type="CDD" id="cd03884">
    <property type="entry name" value="M20_bAS"/>
    <property type="match status" value="1"/>
</dbReference>
<evidence type="ECO:0000256" key="3">
    <source>
        <dbReference type="PIRSR" id="PIRSR001235-1"/>
    </source>
</evidence>
<feature type="binding site" evidence="3">
    <location>
        <position position="94"/>
    </location>
    <ligand>
        <name>Zn(2+)</name>
        <dbReference type="ChEBI" id="CHEBI:29105"/>
        <label>2</label>
    </ligand>
</feature>
<dbReference type="NCBIfam" id="NF006769">
    <property type="entry name" value="PRK09290.1-3"/>
    <property type="match status" value="1"/>
</dbReference>
<keyword evidence="3" id="KW-0479">Metal-binding</keyword>
<dbReference type="InterPro" id="IPR002933">
    <property type="entry name" value="Peptidase_M20"/>
</dbReference>
<feature type="domain" description="Peptidase M20 dimerisation" evidence="4">
    <location>
        <begin position="210"/>
        <end position="309"/>
    </location>
</feature>
<dbReference type="PIRSF" id="PIRSF001235">
    <property type="entry name" value="Amidase_carbamoylase"/>
    <property type="match status" value="1"/>
</dbReference>
<organism evidence="5 6">
    <name type="scientific">Compostibacillus humi</name>
    <dbReference type="NCBI Taxonomy" id="1245525"/>
    <lineage>
        <taxon>Bacteria</taxon>
        <taxon>Bacillati</taxon>
        <taxon>Bacillota</taxon>
        <taxon>Bacilli</taxon>
        <taxon>Bacillales</taxon>
        <taxon>Bacillaceae</taxon>
        <taxon>Compostibacillus</taxon>
    </lineage>
</organism>
<dbReference type="SUPFAM" id="SSF53187">
    <property type="entry name" value="Zn-dependent exopeptidases"/>
    <property type="match status" value="1"/>
</dbReference>
<accession>A0A8J2ZRH0</accession>
<dbReference type="InterPro" id="IPR010158">
    <property type="entry name" value="Amidase_Cbmase"/>
</dbReference>
<dbReference type="PANTHER" id="PTHR32494">
    <property type="entry name" value="ALLANTOATE DEIMINASE-RELATED"/>
    <property type="match status" value="1"/>
</dbReference>
<evidence type="ECO:0000256" key="2">
    <source>
        <dbReference type="ARBA" id="ARBA00022801"/>
    </source>
</evidence>
<evidence type="ECO:0000256" key="1">
    <source>
        <dbReference type="ARBA" id="ARBA00006153"/>
    </source>
</evidence>
<dbReference type="Gene3D" id="3.40.630.10">
    <property type="entry name" value="Zn peptidases"/>
    <property type="match status" value="1"/>
</dbReference>
<dbReference type="GO" id="GO:0046872">
    <property type="term" value="F:metal ion binding"/>
    <property type="evidence" value="ECO:0007669"/>
    <property type="project" value="UniProtKB-KW"/>
</dbReference>
<evidence type="ECO:0000313" key="5">
    <source>
        <dbReference type="EMBL" id="GGH71838.1"/>
    </source>
</evidence>
<proteinExistence type="inferred from homology"/>
<dbReference type="NCBIfam" id="TIGR01879">
    <property type="entry name" value="hydantase"/>
    <property type="match status" value="1"/>
</dbReference>
<feature type="binding site" evidence="3">
    <location>
        <position position="94"/>
    </location>
    <ligand>
        <name>Zn(2+)</name>
        <dbReference type="ChEBI" id="CHEBI:29105"/>
        <label>1</label>
    </ligand>
</feature>
<dbReference type="EMBL" id="BMEV01000010">
    <property type="protein sequence ID" value="GGH71838.1"/>
    <property type="molecule type" value="Genomic_DNA"/>
</dbReference>
<gene>
    <name evidence="5" type="primary">amaB</name>
    <name evidence="5" type="ORF">GCM10010978_08180</name>
</gene>
<dbReference type="NCBIfam" id="NF006771">
    <property type="entry name" value="PRK09290.1-5"/>
    <property type="match status" value="1"/>
</dbReference>
<name>A0A8J2ZRH0_9BACI</name>
<feature type="binding site" evidence="3">
    <location>
        <position position="129"/>
    </location>
    <ligand>
        <name>Zn(2+)</name>
        <dbReference type="ChEBI" id="CHEBI:29105"/>
        <label>2</label>
    </ligand>
</feature>
<keyword evidence="3" id="KW-0862">Zinc</keyword>
<dbReference type="SUPFAM" id="SSF55031">
    <property type="entry name" value="Bacterial exopeptidase dimerisation domain"/>
    <property type="match status" value="1"/>
</dbReference>
<dbReference type="InterPro" id="IPR011650">
    <property type="entry name" value="Peptidase_M20_dimer"/>
</dbReference>
<feature type="binding site" evidence="3">
    <location>
        <position position="83"/>
    </location>
    <ligand>
        <name>Zn(2+)</name>
        <dbReference type="ChEBI" id="CHEBI:29105"/>
        <label>1</label>
    </ligand>
</feature>
<comment type="similarity">
    <text evidence="1">Belongs to the peptidase M20 family.</text>
</comment>
<dbReference type="InterPro" id="IPR036264">
    <property type="entry name" value="Bact_exopeptidase_dim_dom"/>
</dbReference>
<reference evidence="5" key="1">
    <citation type="journal article" date="2014" name="Int. J. Syst. Evol. Microbiol.">
        <title>Complete genome sequence of Corynebacterium casei LMG S-19264T (=DSM 44701T), isolated from a smear-ripened cheese.</title>
        <authorList>
            <consortium name="US DOE Joint Genome Institute (JGI-PGF)"/>
            <person name="Walter F."/>
            <person name="Albersmeier A."/>
            <person name="Kalinowski J."/>
            <person name="Ruckert C."/>
        </authorList>
    </citation>
    <scope>NUCLEOTIDE SEQUENCE</scope>
    <source>
        <strain evidence="5">CGMCC 1.12360</strain>
    </source>
</reference>
<dbReference type="PANTHER" id="PTHR32494:SF5">
    <property type="entry name" value="ALLANTOATE AMIDOHYDROLASE"/>
    <property type="match status" value="1"/>
</dbReference>
<protein>
    <submittedName>
        <fullName evidence="5">Zn-dependent hydrolase</fullName>
    </submittedName>
</protein>
<feature type="binding site" evidence="3">
    <location>
        <position position="381"/>
    </location>
    <ligand>
        <name>Zn(2+)</name>
        <dbReference type="ChEBI" id="CHEBI:29105"/>
        <label>2</label>
    </ligand>
</feature>
<reference evidence="5" key="2">
    <citation type="submission" date="2020-09" db="EMBL/GenBank/DDBJ databases">
        <authorList>
            <person name="Sun Q."/>
            <person name="Zhou Y."/>
        </authorList>
    </citation>
    <scope>NUCLEOTIDE SEQUENCE</scope>
    <source>
        <strain evidence="5">CGMCC 1.12360</strain>
    </source>
</reference>
<dbReference type="RefSeq" id="WP_188391103.1">
    <property type="nucleotide sequence ID" value="NZ_BMEV01000010.1"/>
</dbReference>
<dbReference type="Pfam" id="PF07687">
    <property type="entry name" value="M20_dimer"/>
    <property type="match status" value="1"/>
</dbReference>
<comment type="cofactor">
    <cofactor evidence="3">
        <name>Zn(2+)</name>
        <dbReference type="ChEBI" id="CHEBI:29105"/>
    </cofactor>
    <text evidence="3">Binds 2 Zn(2+) ions per subunit.</text>
</comment>
<feature type="binding site" evidence="3">
    <location>
        <position position="190"/>
    </location>
    <ligand>
        <name>Zn(2+)</name>
        <dbReference type="ChEBI" id="CHEBI:29105"/>
        <label>1</label>
    </ligand>
</feature>
<evidence type="ECO:0000313" key="6">
    <source>
        <dbReference type="Proteomes" id="UP000602050"/>
    </source>
</evidence>
<sequence>MDQLKISRKRLLETIAVSAAIGATANGGLHRLALTEEDRKMREQFITWLKEANLEVRIDDFGNIYGRREGRNADGPAIALGSHLDTQPCGGKYDGVLGVLAALEVVRVLNDNQIETELPIEIINFTNEEGARFTPPMLASGGLANEFTKDYIYSRKDENGITFKEALENIGFLGEEKNRIRHVKHFIELHIEQGPILEKENKTIGIVKGIQGNNWVTVKVIGQTNHAGPTPMEHRKDALVPAAKMIIKINELTKEIDGLKTTVGKVYVKPNVTNVIPGEVEFSVDIRHEDNELRMYALERMKEQLSTIALLHDVEMDMTTDWHSDTVEFSPAVIQSIKNAADKLNYSSMELFSGPGHDAKYMASIAETGMIFIPSINGISHNEEELSLDSDIEKGANVLLQVVLDLAKALSKKQIGA</sequence>
<keyword evidence="6" id="KW-1185">Reference proteome</keyword>
<keyword evidence="2 5" id="KW-0378">Hydrolase</keyword>
<dbReference type="Pfam" id="PF01546">
    <property type="entry name" value="Peptidase_M20"/>
    <property type="match status" value="1"/>
</dbReference>
<dbReference type="Gene3D" id="3.30.70.360">
    <property type="match status" value="1"/>
</dbReference>